<dbReference type="SUPFAM" id="SSF53254">
    <property type="entry name" value="Phosphoglycerate mutase-like"/>
    <property type="match status" value="1"/>
</dbReference>
<accession>A0ABS2EUN0</accession>
<dbReference type="EMBL" id="JACJJW010000007">
    <property type="protein sequence ID" value="MBM6757934.1"/>
    <property type="molecule type" value="Genomic_DNA"/>
</dbReference>
<evidence type="ECO:0000256" key="2">
    <source>
        <dbReference type="ARBA" id="ARBA00023235"/>
    </source>
</evidence>
<protein>
    <submittedName>
        <fullName evidence="3">Histidine phosphatase family protein</fullName>
    </submittedName>
</protein>
<keyword evidence="4" id="KW-1185">Reference proteome</keyword>
<dbReference type="Gene3D" id="3.40.50.1240">
    <property type="entry name" value="Phosphoglycerate mutase-like"/>
    <property type="match status" value="1"/>
</dbReference>
<evidence type="ECO:0000256" key="1">
    <source>
        <dbReference type="ARBA" id="ARBA00023152"/>
    </source>
</evidence>
<gene>
    <name evidence="3" type="ORF">H6A31_04385</name>
</gene>
<dbReference type="PANTHER" id="PTHR48100">
    <property type="entry name" value="BROAD-SPECIFICITY PHOSPHATASE YOR283W-RELATED"/>
    <property type="match status" value="1"/>
</dbReference>
<evidence type="ECO:0000313" key="4">
    <source>
        <dbReference type="Proteomes" id="UP000703295"/>
    </source>
</evidence>
<dbReference type="PROSITE" id="PS00175">
    <property type="entry name" value="PG_MUTASE"/>
    <property type="match status" value="1"/>
</dbReference>
<reference evidence="3 4" key="1">
    <citation type="journal article" date="2021" name="Sci. Rep.">
        <title>The distribution of antibiotic resistance genes in chicken gut microbiota commensals.</title>
        <authorList>
            <person name="Juricova H."/>
            <person name="Matiasovicova J."/>
            <person name="Kubasova T."/>
            <person name="Cejkova D."/>
            <person name="Rychlik I."/>
        </authorList>
    </citation>
    <scope>NUCLEOTIDE SEQUENCE [LARGE SCALE GENOMIC DNA]</scope>
    <source>
        <strain evidence="3 4">An801</strain>
    </source>
</reference>
<dbReference type="InterPro" id="IPR013078">
    <property type="entry name" value="His_Pase_superF_clade-1"/>
</dbReference>
<dbReference type="Pfam" id="PF00300">
    <property type="entry name" value="His_Phos_1"/>
    <property type="match status" value="1"/>
</dbReference>
<proteinExistence type="predicted"/>
<name>A0ABS2EUN0_9BACE</name>
<keyword evidence="2" id="KW-0413">Isomerase</keyword>
<organism evidence="3 4">
    <name type="scientific">Bacteroides mediterraneensis</name>
    <dbReference type="NCBI Taxonomy" id="1841856"/>
    <lineage>
        <taxon>Bacteria</taxon>
        <taxon>Pseudomonadati</taxon>
        <taxon>Bacteroidota</taxon>
        <taxon>Bacteroidia</taxon>
        <taxon>Bacteroidales</taxon>
        <taxon>Bacteroidaceae</taxon>
        <taxon>Bacteroides</taxon>
    </lineage>
</organism>
<dbReference type="InterPro" id="IPR029033">
    <property type="entry name" value="His_PPase_superfam"/>
</dbReference>
<evidence type="ECO:0000313" key="3">
    <source>
        <dbReference type="EMBL" id="MBM6757934.1"/>
    </source>
</evidence>
<dbReference type="RefSeq" id="WP_204475051.1">
    <property type="nucleotide sequence ID" value="NZ_JACJJW010000007.1"/>
</dbReference>
<sequence>MITLYLARHGQTVENLSRIFQGHLPGTLTEEGKRQAVELGQALREIPLDAVVSSDLQRVVDTVQLAVGDRHLPWQRTALLREIDWGPWTGLTVGSVDLSHPPAGVETPQMLYDRAGTFFEYLWQHYDGKRVLVVAHGQINRSLEARIKGVALADLRTVPLMKNAEFHRYELTRE</sequence>
<dbReference type="Proteomes" id="UP000703295">
    <property type="component" value="Unassembled WGS sequence"/>
</dbReference>
<dbReference type="CDD" id="cd07067">
    <property type="entry name" value="HP_PGM_like"/>
    <property type="match status" value="1"/>
</dbReference>
<dbReference type="PANTHER" id="PTHR48100:SF1">
    <property type="entry name" value="HISTIDINE PHOSPHATASE FAMILY PROTEIN-RELATED"/>
    <property type="match status" value="1"/>
</dbReference>
<comment type="caution">
    <text evidence="3">The sequence shown here is derived from an EMBL/GenBank/DDBJ whole genome shotgun (WGS) entry which is preliminary data.</text>
</comment>
<keyword evidence="1" id="KW-0324">Glycolysis</keyword>
<dbReference type="InterPro" id="IPR001345">
    <property type="entry name" value="PG/BPGM_mutase_AS"/>
</dbReference>
<dbReference type="InterPro" id="IPR050275">
    <property type="entry name" value="PGM_Phosphatase"/>
</dbReference>
<dbReference type="SMART" id="SM00855">
    <property type="entry name" value="PGAM"/>
    <property type="match status" value="1"/>
</dbReference>